<comment type="caution">
    <text evidence="13">The sequence shown here is derived from an EMBL/GenBank/DDBJ whole genome shotgun (WGS) entry which is preliminary data.</text>
</comment>
<keyword evidence="10 11" id="KW-0472">Membrane</keyword>
<dbReference type="CDD" id="cd23081">
    <property type="entry name" value="cpPDZ_EcRseP-like"/>
    <property type="match status" value="1"/>
</dbReference>
<evidence type="ECO:0000256" key="7">
    <source>
        <dbReference type="ARBA" id="ARBA00022833"/>
    </source>
</evidence>
<dbReference type="AlphaFoldDB" id="A0A7V4JPK7"/>
<gene>
    <name evidence="13" type="primary">rseP</name>
    <name evidence="13" type="ORF">ENU91_01590</name>
</gene>
<dbReference type="InterPro" id="IPR004387">
    <property type="entry name" value="Pept_M50_Zn"/>
</dbReference>
<dbReference type="InterPro" id="IPR008915">
    <property type="entry name" value="Peptidase_M50"/>
</dbReference>
<dbReference type="Pfam" id="PF02163">
    <property type="entry name" value="Peptidase_M50"/>
    <property type="match status" value="1"/>
</dbReference>
<dbReference type="GO" id="GO:0016020">
    <property type="term" value="C:membrane"/>
    <property type="evidence" value="ECO:0007669"/>
    <property type="project" value="UniProtKB-SubCell"/>
</dbReference>
<proteinExistence type="inferred from homology"/>
<name>A0A7V4JPK7_9BACT</name>
<keyword evidence="11" id="KW-0479">Metal-binding</keyword>
<evidence type="ECO:0000256" key="4">
    <source>
        <dbReference type="ARBA" id="ARBA00022670"/>
    </source>
</evidence>
<dbReference type="InterPro" id="IPR036034">
    <property type="entry name" value="PDZ_sf"/>
</dbReference>
<comment type="cofactor">
    <cofactor evidence="1 11">
        <name>Zn(2+)</name>
        <dbReference type="ChEBI" id="CHEBI:29105"/>
    </cofactor>
</comment>
<dbReference type="EMBL" id="DTEI01000031">
    <property type="protein sequence ID" value="HGU15345.1"/>
    <property type="molecule type" value="Genomic_DNA"/>
</dbReference>
<evidence type="ECO:0000256" key="3">
    <source>
        <dbReference type="ARBA" id="ARBA00007931"/>
    </source>
</evidence>
<comment type="subcellular location">
    <subcellularLocation>
        <location evidence="2">Membrane</location>
        <topology evidence="2">Multi-pass membrane protein</topology>
    </subcellularLocation>
</comment>
<dbReference type="SMART" id="SM00228">
    <property type="entry name" value="PDZ"/>
    <property type="match status" value="1"/>
</dbReference>
<dbReference type="Gene3D" id="2.30.42.10">
    <property type="match status" value="1"/>
</dbReference>
<evidence type="ECO:0000256" key="1">
    <source>
        <dbReference type="ARBA" id="ARBA00001947"/>
    </source>
</evidence>
<evidence type="ECO:0000256" key="2">
    <source>
        <dbReference type="ARBA" id="ARBA00004141"/>
    </source>
</evidence>
<dbReference type="InterPro" id="IPR041489">
    <property type="entry name" value="PDZ_6"/>
</dbReference>
<evidence type="ECO:0000256" key="11">
    <source>
        <dbReference type="RuleBase" id="RU362031"/>
    </source>
</evidence>
<keyword evidence="5 11" id="KW-0812">Transmembrane</keyword>
<dbReference type="GO" id="GO:0046872">
    <property type="term" value="F:metal ion binding"/>
    <property type="evidence" value="ECO:0007669"/>
    <property type="project" value="UniProtKB-KW"/>
</dbReference>
<dbReference type="CDD" id="cd06163">
    <property type="entry name" value="S2P-M50_PDZ_RseP-like"/>
    <property type="match status" value="1"/>
</dbReference>
<evidence type="ECO:0000256" key="8">
    <source>
        <dbReference type="ARBA" id="ARBA00022989"/>
    </source>
</evidence>
<dbReference type="PANTHER" id="PTHR42837">
    <property type="entry name" value="REGULATOR OF SIGMA-E PROTEASE RSEP"/>
    <property type="match status" value="1"/>
</dbReference>
<dbReference type="Pfam" id="PF17820">
    <property type="entry name" value="PDZ_6"/>
    <property type="match status" value="1"/>
</dbReference>
<evidence type="ECO:0000256" key="6">
    <source>
        <dbReference type="ARBA" id="ARBA00022801"/>
    </source>
</evidence>
<evidence type="ECO:0000259" key="12">
    <source>
        <dbReference type="PROSITE" id="PS50106"/>
    </source>
</evidence>
<keyword evidence="4 13" id="KW-0645">Protease</keyword>
<dbReference type="GO" id="GO:0006508">
    <property type="term" value="P:proteolysis"/>
    <property type="evidence" value="ECO:0007669"/>
    <property type="project" value="UniProtKB-KW"/>
</dbReference>
<keyword evidence="8 11" id="KW-1133">Transmembrane helix</keyword>
<accession>A0A7V4JPK7</accession>
<feature type="domain" description="PDZ" evidence="12">
    <location>
        <begin position="119"/>
        <end position="183"/>
    </location>
</feature>
<keyword evidence="9 11" id="KW-0482">Metalloprotease</keyword>
<sequence>MITLIVAILVIGVLIFVHEWGHFLAAKLMGVRVEIFSLGFGPRLIGLKTEETEYRLSLIPLGGYVKLYGEHQENLSLLEKPEKAFAFKTPLQKAIIVIAGPLANFVLAIFIFWFLFTSIGTYIVPAKIGKILPGSPAEKVGLRPGDEILEINGKKVKSFQELVFFLRTKEVSKLITLKIRRDNQIFEVKIKPELKEDYNIFGKKTKIPVIGIKSSEEIIHQKHNLFSAFNLAIEKVVELVGLIFVAIYKLFIGEMPFSTLGGPITIGKMAGETAKMGISYLFSFTAILSVNLGVINILPLPMLDGGHLVLFGIEAIRKKPLSLKTQELIFKIGLILIIALSLAVFYNDILKLLKGWNLP</sequence>
<feature type="transmembrane region" description="Helical" evidence="11">
    <location>
        <begin position="278"/>
        <end position="298"/>
    </location>
</feature>
<evidence type="ECO:0000256" key="9">
    <source>
        <dbReference type="ARBA" id="ARBA00023049"/>
    </source>
</evidence>
<keyword evidence="6 11" id="KW-0378">Hydrolase</keyword>
<dbReference type="InterPro" id="IPR001478">
    <property type="entry name" value="PDZ"/>
</dbReference>
<feature type="transmembrane region" description="Helical" evidence="11">
    <location>
        <begin position="328"/>
        <end position="346"/>
    </location>
</feature>
<dbReference type="PANTHER" id="PTHR42837:SF2">
    <property type="entry name" value="MEMBRANE METALLOPROTEASE ARASP2, CHLOROPLASTIC-RELATED"/>
    <property type="match status" value="1"/>
</dbReference>
<dbReference type="PROSITE" id="PS50106">
    <property type="entry name" value="PDZ"/>
    <property type="match status" value="1"/>
</dbReference>
<dbReference type="EC" id="3.4.24.-" evidence="11"/>
<evidence type="ECO:0000256" key="5">
    <source>
        <dbReference type="ARBA" id="ARBA00022692"/>
    </source>
</evidence>
<reference evidence="13" key="1">
    <citation type="journal article" date="2020" name="mSystems">
        <title>Genome- and Community-Level Interaction Insights into Carbon Utilization and Element Cycling Functions of Hydrothermarchaeota in Hydrothermal Sediment.</title>
        <authorList>
            <person name="Zhou Z."/>
            <person name="Liu Y."/>
            <person name="Xu W."/>
            <person name="Pan J."/>
            <person name="Luo Z.H."/>
            <person name="Li M."/>
        </authorList>
    </citation>
    <scope>NUCLEOTIDE SEQUENCE [LARGE SCALE GENOMIC DNA]</scope>
    <source>
        <strain evidence="13">SpSt-711</strain>
    </source>
</reference>
<feature type="transmembrane region" description="Helical" evidence="11">
    <location>
        <begin position="94"/>
        <end position="116"/>
    </location>
</feature>
<keyword evidence="7 11" id="KW-0862">Zinc</keyword>
<protein>
    <recommendedName>
        <fullName evidence="11">Zinc metalloprotease</fullName>
        <ecNumber evidence="11">3.4.24.-</ecNumber>
    </recommendedName>
</protein>
<evidence type="ECO:0000313" key="13">
    <source>
        <dbReference type="EMBL" id="HGU15345.1"/>
    </source>
</evidence>
<dbReference type="GO" id="GO:0004222">
    <property type="term" value="F:metalloendopeptidase activity"/>
    <property type="evidence" value="ECO:0007669"/>
    <property type="project" value="InterPro"/>
</dbReference>
<dbReference type="SUPFAM" id="SSF50156">
    <property type="entry name" value="PDZ domain-like"/>
    <property type="match status" value="1"/>
</dbReference>
<comment type="similarity">
    <text evidence="3 11">Belongs to the peptidase M50B family.</text>
</comment>
<evidence type="ECO:0000256" key="10">
    <source>
        <dbReference type="ARBA" id="ARBA00023136"/>
    </source>
</evidence>
<organism evidence="13">
    <name type="scientific">Thermodesulfobacterium geofontis</name>
    <dbReference type="NCBI Taxonomy" id="1295609"/>
    <lineage>
        <taxon>Bacteria</taxon>
        <taxon>Pseudomonadati</taxon>
        <taxon>Thermodesulfobacteriota</taxon>
        <taxon>Thermodesulfobacteria</taxon>
        <taxon>Thermodesulfobacteriales</taxon>
        <taxon>Thermodesulfobacteriaceae</taxon>
        <taxon>Thermodesulfobacterium</taxon>
    </lineage>
</organism>
<dbReference type="NCBIfam" id="TIGR00054">
    <property type="entry name" value="RIP metalloprotease RseP"/>
    <property type="match status" value="1"/>
</dbReference>